<keyword evidence="4 5" id="KW-0472">Membrane</keyword>
<dbReference type="OMA" id="NSLYTIW"/>
<evidence type="ECO:0000256" key="5">
    <source>
        <dbReference type="SAM" id="Phobius"/>
    </source>
</evidence>
<dbReference type="GO" id="GO:0016020">
    <property type="term" value="C:membrane"/>
    <property type="evidence" value="ECO:0007669"/>
    <property type="project" value="UniProtKB-SubCell"/>
</dbReference>
<dbReference type="VEuPathDB" id="TrichDB:TVAG_140070"/>
<dbReference type="KEGG" id="tva:4757318"/>
<dbReference type="InterPro" id="IPR050186">
    <property type="entry name" value="TPT_transporter"/>
</dbReference>
<proteinExistence type="predicted"/>
<dbReference type="GO" id="GO:0015297">
    <property type="term" value="F:antiporter activity"/>
    <property type="evidence" value="ECO:0000318"/>
    <property type="project" value="GO_Central"/>
</dbReference>
<keyword evidence="2 5" id="KW-0812">Transmembrane</keyword>
<feature type="transmembrane region" description="Helical" evidence="5">
    <location>
        <begin position="121"/>
        <end position="138"/>
    </location>
</feature>
<feature type="domain" description="Sugar phosphate transporter" evidence="6">
    <location>
        <begin position="6"/>
        <end position="294"/>
    </location>
</feature>
<dbReference type="RefSeq" id="XP_001312438.1">
    <property type="nucleotide sequence ID" value="XM_001312437.1"/>
</dbReference>
<evidence type="ECO:0000313" key="7">
    <source>
        <dbReference type="EMBL" id="EAX99508.1"/>
    </source>
</evidence>
<evidence type="ECO:0000256" key="2">
    <source>
        <dbReference type="ARBA" id="ARBA00022692"/>
    </source>
</evidence>
<dbReference type="STRING" id="5722.A2F6F0"/>
<evidence type="ECO:0000259" key="6">
    <source>
        <dbReference type="Pfam" id="PF03151"/>
    </source>
</evidence>
<dbReference type="EMBL" id="DS113635">
    <property type="protein sequence ID" value="EAX99508.1"/>
    <property type="molecule type" value="Genomic_DNA"/>
</dbReference>
<feature type="transmembrane region" description="Helical" evidence="5">
    <location>
        <begin position="277"/>
        <end position="296"/>
    </location>
</feature>
<feature type="transmembrane region" description="Helical" evidence="5">
    <location>
        <begin position="244"/>
        <end position="265"/>
    </location>
</feature>
<dbReference type="InParanoid" id="A2F6F0"/>
<reference evidence="7" key="1">
    <citation type="submission" date="2006-10" db="EMBL/GenBank/DDBJ databases">
        <authorList>
            <person name="Amadeo P."/>
            <person name="Zhao Q."/>
            <person name="Wortman J."/>
            <person name="Fraser-Liggett C."/>
            <person name="Carlton J."/>
        </authorList>
    </citation>
    <scope>NUCLEOTIDE SEQUENCE</scope>
    <source>
        <strain evidence="7">G3</strain>
    </source>
</reference>
<dbReference type="Pfam" id="PF03151">
    <property type="entry name" value="TPT"/>
    <property type="match status" value="1"/>
</dbReference>
<dbReference type="SMR" id="A2F6F0"/>
<dbReference type="GO" id="GO:0005338">
    <property type="term" value="F:nucleotide-sugar transmembrane transporter activity"/>
    <property type="evidence" value="ECO:0000318"/>
    <property type="project" value="GO_Central"/>
</dbReference>
<gene>
    <name evidence="7" type="ORF">TVAG_140070</name>
</gene>
<feature type="transmembrane region" description="Helical" evidence="5">
    <location>
        <begin position="217"/>
        <end position="238"/>
    </location>
</feature>
<dbReference type="VEuPathDB" id="TrichDB:TVAGG3_0415180"/>
<evidence type="ECO:0000256" key="3">
    <source>
        <dbReference type="ARBA" id="ARBA00022989"/>
    </source>
</evidence>
<accession>A2F6F0</accession>
<dbReference type="GO" id="GO:0055085">
    <property type="term" value="P:transmembrane transport"/>
    <property type="evidence" value="ECO:0000318"/>
    <property type="project" value="GO_Central"/>
</dbReference>
<feature type="transmembrane region" description="Helical" evidence="5">
    <location>
        <begin position="71"/>
        <end position="89"/>
    </location>
</feature>
<sequence>MELSVLAWLISSIVFSTAIITVNKSLTRLYHFTYMGTLTSIHFLCTYIILTIMQKLNIIESAKDFPITRRWLLALWGVGSVVFMNLNLATNSVGFYQLSKMCTIPALVIFNYIALKKTTPLNTLFSLTILLIGVYLYSVNDVEANTTGTIFAVLAIIATTGFQAKSNLEQKNYGISGPACQHATALPQFVLSSISAVSTEFFGINTILEHKFTRNEIITIIVSCLLAVGVNVSFFALVGKTSPITYQVVGHLKTILILIFGIVLFPPEQKVERAQFYKTLLGIAISMVGIILYSIFQHLNKPPPPPEEQKGFLEDRKKDEEQKGFLDDIKSETENKQ</sequence>
<feature type="transmembrane region" description="Helical" evidence="5">
    <location>
        <begin position="32"/>
        <end position="50"/>
    </location>
</feature>
<reference evidence="7" key="2">
    <citation type="journal article" date="2007" name="Science">
        <title>Draft genome sequence of the sexually transmitted pathogen Trichomonas vaginalis.</title>
        <authorList>
            <person name="Carlton J.M."/>
            <person name="Hirt R.P."/>
            <person name="Silva J.C."/>
            <person name="Delcher A.L."/>
            <person name="Schatz M."/>
            <person name="Zhao Q."/>
            <person name="Wortman J.R."/>
            <person name="Bidwell S.L."/>
            <person name="Alsmark U.C.M."/>
            <person name="Besteiro S."/>
            <person name="Sicheritz-Ponten T."/>
            <person name="Noel C.J."/>
            <person name="Dacks J.B."/>
            <person name="Foster P.G."/>
            <person name="Simillion C."/>
            <person name="Van de Peer Y."/>
            <person name="Miranda-Saavedra D."/>
            <person name="Barton G.J."/>
            <person name="Westrop G.D."/>
            <person name="Mueller S."/>
            <person name="Dessi D."/>
            <person name="Fiori P.L."/>
            <person name="Ren Q."/>
            <person name="Paulsen I."/>
            <person name="Zhang H."/>
            <person name="Bastida-Corcuera F.D."/>
            <person name="Simoes-Barbosa A."/>
            <person name="Brown M.T."/>
            <person name="Hayes R.D."/>
            <person name="Mukherjee M."/>
            <person name="Okumura C.Y."/>
            <person name="Schneider R."/>
            <person name="Smith A.J."/>
            <person name="Vanacova S."/>
            <person name="Villalvazo M."/>
            <person name="Haas B.J."/>
            <person name="Pertea M."/>
            <person name="Feldblyum T.V."/>
            <person name="Utterback T.R."/>
            <person name="Shu C.L."/>
            <person name="Osoegawa K."/>
            <person name="de Jong P.J."/>
            <person name="Hrdy I."/>
            <person name="Horvathova L."/>
            <person name="Zubacova Z."/>
            <person name="Dolezal P."/>
            <person name="Malik S.B."/>
            <person name="Logsdon J.M. Jr."/>
            <person name="Henze K."/>
            <person name="Gupta A."/>
            <person name="Wang C.C."/>
            <person name="Dunne R.L."/>
            <person name="Upcroft J.A."/>
            <person name="Upcroft P."/>
            <person name="White O."/>
            <person name="Salzberg S.L."/>
            <person name="Tang P."/>
            <person name="Chiu C.-H."/>
            <person name="Lee Y.-S."/>
            <person name="Embley T.M."/>
            <person name="Coombs G.H."/>
            <person name="Mottram J.C."/>
            <person name="Tachezy J."/>
            <person name="Fraser-Liggett C.M."/>
            <person name="Johnson P.J."/>
        </authorList>
    </citation>
    <scope>NUCLEOTIDE SEQUENCE [LARGE SCALE GENOMIC DNA]</scope>
    <source>
        <strain evidence="7">G3</strain>
    </source>
</reference>
<evidence type="ECO:0000256" key="4">
    <source>
        <dbReference type="ARBA" id="ARBA00023136"/>
    </source>
</evidence>
<dbReference type="Proteomes" id="UP000001542">
    <property type="component" value="Unassembled WGS sequence"/>
</dbReference>
<feature type="transmembrane region" description="Helical" evidence="5">
    <location>
        <begin position="144"/>
        <end position="162"/>
    </location>
</feature>
<dbReference type="AlphaFoldDB" id="A2F6F0"/>
<evidence type="ECO:0000313" key="8">
    <source>
        <dbReference type="Proteomes" id="UP000001542"/>
    </source>
</evidence>
<comment type="subcellular location">
    <subcellularLocation>
        <location evidence="1">Membrane</location>
        <topology evidence="1">Multi-pass membrane protein</topology>
    </subcellularLocation>
</comment>
<keyword evidence="8" id="KW-1185">Reference proteome</keyword>
<dbReference type="GO" id="GO:0005794">
    <property type="term" value="C:Golgi apparatus"/>
    <property type="evidence" value="ECO:0000318"/>
    <property type="project" value="GO_Central"/>
</dbReference>
<feature type="transmembrane region" description="Helical" evidence="5">
    <location>
        <begin position="95"/>
        <end position="114"/>
    </location>
</feature>
<protein>
    <submittedName>
        <fullName evidence="7">Glucose-6-phosphate/phosphate-tranlocation protein, putative</fullName>
    </submittedName>
</protein>
<dbReference type="OrthoDB" id="5547497at2759"/>
<name>A2F6F0_TRIV3</name>
<evidence type="ECO:0000256" key="1">
    <source>
        <dbReference type="ARBA" id="ARBA00004141"/>
    </source>
</evidence>
<dbReference type="eggNOG" id="KOG1441">
    <property type="taxonomic scope" value="Eukaryota"/>
</dbReference>
<organism evidence="7 8">
    <name type="scientific">Trichomonas vaginalis (strain ATCC PRA-98 / G3)</name>
    <dbReference type="NCBI Taxonomy" id="412133"/>
    <lineage>
        <taxon>Eukaryota</taxon>
        <taxon>Metamonada</taxon>
        <taxon>Parabasalia</taxon>
        <taxon>Trichomonadida</taxon>
        <taxon>Trichomonadidae</taxon>
        <taxon>Trichomonas</taxon>
    </lineage>
</organism>
<dbReference type="PANTHER" id="PTHR11132">
    <property type="entry name" value="SOLUTE CARRIER FAMILY 35"/>
    <property type="match status" value="1"/>
</dbReference>
<keyword evidence="3 5" id="KW-1133">Transmembrane helix</keyword>
<dbReference type="InterPro" id="IPR004853">
    <property type="entry name" value="Sugar_P_trans_dom"/>
</dbReference>